<organism evidence="1 2">
    <name type="scientific">Mesorhizobium tamadayense</name>
    <dbReference type="NCBI Taxonomy" id="425306"/>
    <lineage>
        <taxon>Bacteria</taxon>
        <taxon>Pseudomonadati</taxon>
        <taxon>Pseudomonadota</taxon>
        <taxon>Alphaproteobacteria</taxon>
        <taxon>Hyphomicrobiales</taxon>
        <taxon>Phyllobacteriaceae</taxon>
        <taxon>Mesorhizobium</taxon>
    </lineage>
</organism>
<evidence type="ECO:0000313" key="2">
    <source>
        <dbReference type="Proteomes" id="UP000273786"/>
    </source>
</evidence>
<keyword evidence="2" id="KW-1185">Reference proteome</keyword>
<accession>A0A3P3E0Y7</accession>
<reference evidence="1 2" key="1">
    <citation type="submission" date="2018-11" db="EMBL/GenBank/DDBJ databases">
        <title>the genome of Mesorhizobium tamadayense DSM 28320.</title>
        <authorList>
            <person name="Gao J."/>
        </authorList>
    </citation>
    <scope>NUCLEOTIDE SEQUENCE [LARGE SCALE GENOMIC DNA]</scope>
    <source>
        <strain evidence="1 2">DSM 28320</strain>
    </source>
</reference>
<proteinExistence type="predicted"/>
<sequence length="157" mass="16752">GRRVFMDFNRNPLPMPGDLPFSLERLDDDVSSYLGNAGAGQHLPIERLKHMNPLAIELYRRYKIDITKEPLEFAVNNQHMNGGIMVDVWGRSSLAGCYAIGEAAGTHGVTRPGGAALNAGQVFGTRAAEHIAASGKAKVAPKVDVARAAQAGIAALF</sequence>
<dbReference type="GO" id="GO:0050660">
    <property type="term" value="F:flavin adenine dinucleotide binding"/>
    <property type="evidence" value="ECO:0007669"/>
    <property type="project" value="TreeGrafter"/>
</dbReference>
<feature type="non-terminal residue" evidence="1">
    <location>
        <position position="157"/>
    </location>
</feature>
<dbReference type="EMBL" id="RQXT01000246">
    <property type="protein sequence ID" value="RRH79894.1"/>
    <property type="molecule type" value="Genomic_DNA"/>
</dbReference>
<dbReference type="GO" id="GO:0000104">
    <property type="term" value="F:succinate dehydrogenase activity"/>
    <property type="evidence" value="ECO:0007669"/>
    <property type="project" value="TreeGrafter"/>
</dbReference>
<dbReference type="InterPro" id="IPR030664">
    <property type="entry name" value="SdhA/FrdA/AprA"/>
</dbReference>
<dbReference type="GO" id="GO:0009055">
    <property type="term" value="F:electron transfer activity"/>
    <property type="evidence" value="ECO:0007669"/>
    <property type="project" value="TreeGrafter"/>
</dbReference>
<dbReference type="Proteomes" id="UP000273786">
    <property type="component" value="Unassembled WGS sequence"/>
</dbReference>
<dbReference type="PANTHER" id="PTHR11632">
    <property type="entry name" value="SUCCINATE DEHYDROGENASE 2 FLAVOPROTEIN SUBUNIT"/>
    <property type="match status" value="1"/>
</dbReference>
<dbReference type="GO" id="GO:0005886">
    <property type="term" value="C:plasma membrane"/>
    <property type="evidence" value="ECO:0007669"/>
    <property type="project" value="TreeGrafter"/>
</dbReference>
<dbReference type="AlphaFoldDB" id="A0A3P3E0Y7"/>
<feature type="non-terminal residue" evidence="1">
    <location>
        <position position="1"/>
    </location>
</feature>
<dbReference type="InterPro" id="IPR036188">
    <property type="entry name" value="FAD/NAD-bd_sf"/>
</dbReference>
<dbReference type="GO" id="GO:0009061">
    <property type="term" value="P:anaerobic respiration"/>
    <property type="evidence" value="ECO:0007669"/>
    <property type="project" value="TreeGrafter"/>
</dbReference>
<name>A0A3P3E0Y7_9HYPH</name>
<evidence type="ECO:0000313" key="1">
    <source>
        <dbReference type="EMBL" id="RRH79894.1"/>
    </source>
</evidence>
<gene>
    <name evidence="1" type="ORF">EH240_37515</name>
</gene>
<dbReference type="Gene3D" id="3.90.700.10">
    <property type="entry name" value="Succinate dehydrogenase/fumarate reductase flavoprotein, catalytic domain"/>
    <property type="match status" value="1"/>
</dbReference>
<dbReference type="Gene3D" id="3.50.50.60">
    <property type="entry name" value="FAD/NAD(P)-binding domain"/>
    <property type="match status" value="1"/>
</dbReference>
<dbReference type="SUPFAM" id="SSF51905">
    <property type="entry name" value="FAD/NAD(P)-binding domain"/>
    <property type="match status" value="1"/>
</dbReference>
<dbReference type="InterPro" id="IPR027477">
    <property type="entry name" value="Succ_DH/fumarate_Rdtase_cat_sf"/>
</dbReference>
<comment type="caution">
    <text evidence="1">The sequence shown here is derived from an EMBL/GenBank/DDBJ whole genome shotgun (WGS) entry which is preliminary data.</text>
</comment>
<dbReference type="PANTHER" id="PTHR11632:SF51">
    <property type="entry name" value="SUCCINATE DEHYDROGENASE [UBIQUINONE] FLAVOPROTEIN SUBUNIT, MITOCHONDRIAL"/>
    <property type="match status" value="1"/>
</dbReference>
<protein>
    <submittedName>
        <fullName evidence="1">Oxidoreductase</fullName>
    </submittedName>
</protein>